<organism evidence="1 2">
    <name type="scientific">Auriscalpium vulgare</name>
    <dbReference type="NCBI Taxonomy" id="40419"/>
    <lineage>
        <taxon>Eukaryota</taxon>
        <taxon>Fungi</taxon>
        <taxon>Dikarya</taxon>
        <taxon>Basidiomycota</taxon>
        <taxon>Agaricomycotina</taxon>
        <taxon>Agaricomycetes</taxon>
        <taxon>Russulales</taxon>
        <taxon>Auriscalpiaceae</taxon>
        <taxon>Auriscalpium</taxon>
    </lineage>
</organism>
<keyword evidence="2" id="KW-1185">Reference proteome</keyword>
<comment type="caution">
    <text evidence="1">The sequence shown here is derived from an EMBL/GenBank/DDBJ whole genome shotgun (WGS) entry which is preliminary data.</text>
</comment>
<dbReference type="Proteomes" id="UP000814033">
    <property type="component" value="Unassembled WGS sequence"/>
</dbReference>
<proteinExistence type="predicted"/>
<name>A0ACB8R4W4_9AGAM</name>
<reference evidence="1" key="2">
    <citation type="journal article" date="2022" name="New Phytol.">
        <title>Evolutionary transition to the ectomycorrhizal habit in the genomes of a hyperdiverse lineage of mushroom-forming fungi.</title>
        <authorList>
            <person name="Looney B."/>
            <person name="Miyauchi S."/>
            <person name="Morin E."/>
            <person name="Drula E."/>
            <person name="Courty P.E."/>
            <person name="Kohler A."/>
            <person name="Kuo A."/>
            <person name="LaButti K."/>
            <person name="Pangilinan J."/>
            <person name="Lipzen A."/>
            <person name="Riley R."/>
            <person name="Andreopoulos W."/>
            <person name="He G."/>
            <person name="Johnson J."/>
            <person name="Nolan M."/>
            <person name="Tritt A."/>
            <person name="Barry K.W."/>
            <person name="Grigoriev I.V."/>
            <person name="Nagy L.G."/>
            <person name="Hibbett D."/>
            <person name="Henrissat B."/>
            <person name="Matheny P.B."/>
            <person name="Labbe J."/>
            <person name="Martin F.M."/>
        </authorList>
    </citation>
    <scope>NUCLEOTIDE SEQUENCE</scope>
    <source>
        <strain evidence="1">FP105234-sp</strain>
    </source>
</reference>
<protein>
    <submittedName>
        <fullName evidence="1">Uncharacterized protein</fullName>
    </submittedName>
</protein>
<evidence type="ECO:0000313" key="2">
    <source>
        <dbReference type="Proteomes" id="UP000814033"/>
    </source>
</evidence>
<dbReference type="EMBL" id="MU276387">
    <property type="protein sequence ID" value="KAI0038922.1"/>
    <property type="molecule type" value="Genomic_DNA"/>
</dbReference>
<reference evidence="1" key="1">
    <citation type="submission" date="2021-02" db="EMBL/GenBank/DDBJ databases">
        <authorList>
            <consortium name="DOE Joint Genome Institute"/>
            <person name="Ahrendt S."/>
            <person name="Looney B.P."/>
            <person name="Miyauchi S."/>
            <person name="Morin E."/>
            <person name="Drula E."/>
            <person name="Courty P.E."/>
            <person name="Chicoki N."/>
            <person name="Fauchery L."/>
            <person name="Kohler A."/>
            <person name="Kuo A."/>
            <person name="Labutti K."/>
            <person name="Pangilinan J."/>
            <person name="Lipzen A."/>
            <person name="Riley R."/>
            <person name="Andreopoulos W."/>
            <person name="He G."/>
            <person name="Johnson J."/>
            <person name="Barry K.W."/>
            <person name="Grigoriev I.V."/>
            <person name="Nagy L."/>
            <person name="Hibbett D."/>
            <person name="Henrissat B."/>
            <person name="Matheny P.B."/>
            <person name="Labbe J."/>
            <person name="Martin F."/>
        </authorList>
    </citation>
    <scope>NUCLEOTIDE SEQUENCE</scope>
    <source>
        <strain evidence="1">FP105234-sp</strain>
    </source>
</reference>
<sequence length="122" mass="12763">MPSFEASDSPIMWAGGSPVIFAALPPAGLPRTPPPTPARPPAMVPKATRTTSTSWWGDEAPITPLAPAPIHARARESRRRRRESLCASPVPAPIAGYKLPPMSPFGGGRASATSLAEEADTL</sequence>
<accession>A0ACB8R4W4</accession>
<evidence type="ECO:0000313" key="1">
    <source>
        <dbReference type="EMBL" id="KAI0038922.1"/>
    </source>
</evidence>
<gene>
    <name evidence="1" type="ORF">FA95DRAFT_1577927</name>
</gene>